<protein>
    <submittedName>
        <fullName evidence="1">Uncharacterized protein</fullName>
    </submittedName>
</protein>
<dbReference type="EMBL" id="JAAGNX010000003">
    <property type="protein sequence ID" value="NDV63496.1"/>
    <property type="molecule type" value="Genomic_DNA"/>
</dbReference>
<proteinExistence type="predicted"/>
<dbReference type="AlphaFoldDB" id="A0A6B2M545"/>
<evidence type="ECO:0000313" key="2">
    <source>
        <dbReference type="Proteomes" id="UP000478417"/>
    </source>
</evidence>
<evidence type="ECO:0000313" key="1">
    <source>
        <dbReference type="EMBL" id="NDV63496.1"/>
    </source>
</evidence>
<keyword evidence="2" id="KW-1185">Reference proteome</keyword>
<gene>
    <name evidence="1" type="ORF">G0Q06_13610</name>
</gene>
<comment type="caution">
    <text evidence="1">The sequence shown here is derived from an EMBL/GenBank/DDBJ whole genome shotgun (WGS) entry which is preliminary data.</text>
</comment>
<sequence length="576" mass="65020">MARAMLGQNVSAIQPDGTIDPVPGEASRQDEPGHVALALGEFYRATSDNQFDGSDLVDLTARCLTAQAFNDESYENGLGYAALGLLSFGPAKERNPVWERLLDPTRECLDRRLLSRTDYDSHFQAFNVAKAVTRFSMGLSKKDETGKIIDRFIERVQQTSSGGFIDDNPRVGIGGVFDLYGPMSLVFMRQALQLHANIHLRDRKLPSLRTVAEKYLRLLPDLVRSDGQGWIIGKSIGVYGQMHCISLILQALRDGWITSDKEGLYIDTLRRLFQYFFLTYLDQDQGFLVIRDGERDTRPEHTTRMANFDGVRYLSQWARLASAIGKPMEGAVTTRKAGGRYIMFDRGSKKEQGLFLYQNPESGLQLQLPLMGSGKSGTSDYLPFPHCPGIFDWPVNKYLPIMLPELTIDGKTFIPAFYGKRCVTGLGLRKSFYFRYEQPELITTDEEIVSGLGSVKVSWTFADDKITSEFLFTVKRQVQCEKFRYALAIGSPHSEKHAPMTFALGEEGLGCNVEKDDFQAVWQETEVVTNELGYRTYWGNIHYIQTLVRDHPLVMRPGQQYRLTLSFSPDVGMLDS</sequence>
<reference evidence="1 2" key="1">
    <citation type="submission" date="2020-02" db="EMBL/GenBank/DDBJ databases">
        <title>Albibacoteraceae fam. nov., the first described family within the subdivision 4 Verrucomicrobia.</title>
        <authorList>
            <person name="Xi F."/>
        </authorList>
    </citation>
    <scope>NUCLEOTIDE SEQUENCE [LARGE SCALE GENOMIC DNA]</scope>
    <source>
        <strain evidence="1 2">CK1056</strain>
    </source>
</reference>
<organism evidence="1 2">
    <name type="scientific">Oceanipulchritudo coccoides</name>
    <dbReference type="NCBI Taxonomy" id="2706888"/>
    <lineage>
        <taxon>Bacteria</taxon>
        <taxon>Pseudomonadati</taxon>
        <taxon>Verrucomicrobiota</taxon>
        <taxon>Opitutia</taxon>
        <taxon>Puniceicoccales</taxon>
        <taxon>Oceanipulchritudinaceae</taxon>
        <taxon>Oceanipulchritudo</taxon>
    </lineage>
</organism>
<accession>A0A6B2M545</accession>
<name>A0A6B2M545_9BACT</name>
<dbReference type="Proteomes" id="UP000478417">
    <property type="component" value="Unassembled WGS sequence"/>
</dbReference>